<proteinExistence type="predicted"/>
<evidence type="ECO:0000256" key="1">
    <source>
        <dbReference type="SAM" id="Phobius"/>
    </source>
</evidence>
<protein>
    <submittedName>
        <fullName evidence="2">DUF1361 domain-containing protein</fullName>
    </submittedName>
</protein>
<dbReference type="AlphaFoldDB" id="A0A5S4GE85"/>
<keyword evidence="1" id="KW-1133">Transmembrane helix</keyword>
<feature type="transmembrane region" description="Helical" evidence="1">
    <location>
        <begin position="89"/>
        <end position="109"/>
    </location>
</feature>
<dbReference type="Pfam" id="PF07099">
    <property type="entry name" value="DUF1361"/>
    <property type="match status" value="1"/>
</dbReference>
<keyword evidence="1" id="KW-0472">Membrane</keyword>
<feature type="transmembrane region" description="Helical" evidence="1">
    <location>
        <begin position="168"/>
        <end position="189"/>
    </location>
</feature>
<keyword evidence="1" id="KW-0812">Transmembrane</keyword>
<dbReference type="InterPro" id="IPR009793">
    <property type="entry name" value="DUF1361"/>
</dbReference>
<comment type="caution">
    <text evidence="2">The sequence shown here is derived from an EMBL/GenBank/DDBJ whole genome shotgun (WGS) entry which is preliminary data.</text>
</comment>
<dbReference type="RefSeq" id="WP_138640402.1">
    <property type="nucleotide sequence ID" value="NZ_JASWDG010000230.1"/>
</dbReference>
<organism evidence="2 3">
    <name type="scientific">Actinomadura geliboluensis</name>
    <dbReference type="NCBI Taxonomy" id="882440"/>
    <lineage>
        <taxon>Bacteria</taxon>
        <taxon>Bacillati</taxon>
        <taxon>Actinomycetota</taxon>
        <taxon>Actinomycetes</taxon>
        <taxon>Streptosporangiales</taxon>
        <taxon>Thermomonosporaceae</taxon>
        <taxon>Actinomadura</taxon>
    </lineage>
</organism>
<dbReference type="Proteomes" id="UP000305238">
    <property type="component" value="Unassembled WGS sequence"/>
</dbReference>
<evidence type="ECO:0000313" key="2">
    <source>
        <dbReference type="EMBL" id="TMR30814.1"/>
    </source>
</evidence>
<sequence length="217" mass="24305">MGILEQVAPNLIDVLRRDAWWMGWNTFLAWIPVGLAFLLFRGHRVSRSPFWWAGLVLFVLFLPNAPYVVTDLVHLRNDMLLADRGGPVVTAVLPVYAVLIGSGFLAYYLSLSAATRHLTRLGLGAWNGRVTIGAHALCAIGVFLGRWARLNSWEPVVDPHATIERIVVQLTWTWAPILILAVFLVTWMCHFMTKAIAEASFDATLKSARRLRATRTS</sequence>
<accession>A0A5S4GE85</accession>
<feature type="transmembrane region" description="Helical" evidence="1">
    <location>
        <begin position="20"/>
        <end position="38"/>
    </location>
</feature>
<dbReference type="OrthoDB" id="4540541at2"/>
<gene>
    <name evidence="2" type="ORF">ETD96_32985</name>
</gene>
<name>A0A5S4GE85_9ACTN</name>
<feature type="transmembrane region" description="Helical" evidence="1">
    <location>
        <begin position="130"/>
        <end position="148"/>
    </location>
</feature>
<dbReference type="EMBL" id="VCKZ01000326">
    <property type="protein sequence ID" value="TMR30814.1"/>
    <property type="molecule type" value="Genomic_DNA"/>
</dbReference>
<keyword evidence="3" id="KW-1185">Reference proteome</keyword>
<evidence type="ECO:0000313" key="3">
    <source>
        <dbReference type="Proteomes" id="UP000305238"/>
    </source>
</evidence>
<feature type="transmembrane region" description="Helical" evidence="1">
    <location>
        <begin position="50"/>
        <end position="69"/>
    </location>
</feature>
<reference evidence="2 3" key="1">
    <citation type="submission" date="2019-05" db="EMBL/GenBank/DDBJ databases">
        <title>Draft genome sequence of Actinomadura geliboluensis A8036.</title>
        <authorList>
            <person name="Saricaoglu S."/>
            <person name="Isik K."/>
        </authorList>
    </citation>
    <scope>NUCLEOTIDE SEQUENCE [LARGE SCALE GENOMIC DNA]</scope>
    <source>
        <strain evidence="2 3">A8036</strain>
    </source>
</reference>